<keyword evidence="3" id="KW-1185">Reference proteome</keyword>
<organism evidence="2 3">
    <name type="scientific">Nonomuraea glycinis</name>
    <dbReference type="NCBI Taxonomy" id="2047744"/>
    <lineage>
        <taxon>Bacteria</taxon>
        <taxon>Bacillati</taxon>
        <taxon>Actinomycetota</taxon>
        <taxon>Actinomycetes</taxon>
        <taxon>Streptosporangiales</taxon>
        <taxon>Streptosporangiaceae</taxon>
        <taxon>Nonomuraea</taxon>
    </lineage>
</organism>
<sequence length="169" mass="17907">MPFMIAAVVLVGVLCLVNLLLTFAVLRRLREHTTELERLAGEPRTLPFDPSFLVGRTLPATATRAVPSPRLVGFFDADCGSCHEHAPKFAAEARPGTSLAFVTGTGRQLQNLVDVVGEASAVVVAEEAAAVAADLGIQTFPMFLRVDAEGRIVQADTDADHLAELAATV</sequence>
<protein>
    <recommendedName>
        <fullName evidence="4">Thioredoxin domain-containing protein</fullName>
    </recommendedName>
</protein>
<dbReference type="AlphaFoldDB" id="A0A918ADR9"/>
<reference evidence="2" key="1">
    <citation type="journal article" date="2014" name="Int. J. Syst. Evol. Microbiol.">
        <title>Complete genome sequence of Corynebacterium casei LMG S-19264T (=DSM 44701T), isolated from a smear-ripened cheese.</title>
        <authorList>
            <consortium name="US DOE Joint Genome Institute (JGI-PGF)"/>
            <person name="Walter F."/>
            <person name="Albersmeier A."/>
            <person name="Kalinowski J."/>
            <person name="Ruckert C."/>
        </authorList>
    </citation>
    <scope>NUCLEOTIDE SEQUENCE</scope>
    <source>
        <strain evidence="2">CGMCC 4.7430</strain>
    </source>
</reference>
<accession>A0A918ADR9</accession>
<proteinExistence type="predicted"/>
<keyword evidence="1" id="KW-0472">Membrane</keyword>
<dbReference type="EMBL" id="BMNK01000019">
    <property type="protein sequence ID" value="GGP15646.1"/>
    <property type="molecule type" value="Genomic_DNA"/>
</dbReference>
<reference evidence="2" key="2">
    <citation type="submission" date="2020-09" db="EMBL/GenBank/DDBJ databases">
        <authorList>
            <person name="Sun Q."/>
            <person name="Zhou Y."/>
        </authorList>
    </citation>
    <scope>NUCLEOTIDE SEQUENCE</scope>
    <source>
        <strain evidence="2">CGMCC 4.7430</strain>
    </source>
</reference>
<keyword evidence="1" id="KW-0812">Transmembrane</keyword>
<dbReference type="Proteomes" id="UP000660745">
    <property type="component" value="Unassembled WGS sequence"/>
</dbReference>
<dbReference type="RefSeq" id="WP_189143615.1">
    <property type="nucleotide sequence ID" value="NZ_BMNK01000019.1"/>
</dbReference>
<dbReference type="SUPFAM" id="SSF52833">
    <property type="entry name" value="Thioredoxin-like"/>
    <property type="match status" value="1"/>
</dbReference>
<comment type="caution">
    <text evidence="2">The sequence shown here is derived from an EMBL/GenBank/DDBJ whole genome shotgun (WGS) entry which is preliminary data.</text>
</comment>
<evidence type="ECO:0000313" key="2">
    <source>
        <dbReference type="EMBL" id="GGP15646.1"/>
    </source>
</evidence>
<name>A0A918ADR9_9ACTN</name>
<keyword evidence="1" id="KW-1133">Transmembrane helix</keyword>
<evidence type="ECO:0000313" key="3">
    <source>
        <dbReference type="Proteomes" id="UP000660745"/>
    </source>
</evidence>
<dbReference type="InterPro" id="IPR036249">
    <property type="entry name" value="Thioredoxin-like_sf"/>
</dbReference>
<gene>
    <name evidence="2" type="ORF">GCM10012278_76180</name>
</gene>
<evidence type="ECO:0000256" key="1">
    <source>
        <dbReference type="SAM" id="Phobius"/>
    </source>
</evidence>
<dbReference type="Gene3D" id="3.40.30.10">
    <property type="entry name" value="Glutaredoxin"/>
    <property type="match status" value="1"/>
</dbReference>
<feature type="transmembrane region" description="Helical" evidence="1">
    <location>
        <begin position="6"/>
        <end position="26"/>
    </location>
</feature>
<evidence type="ECO:0008006" key="4">
    <source>
        <dbReference type="Google" id="ProtNLM"/>
    </source>
</evidence>